<protein>
    <submittedName>
        <fullName evidence="2">DNA-binding protein Fis</fullName>
    </submittedName>
</protein>
<dbReference type="PRINTS" id="PR01590">
    <property type="entry name" value="HTHFIS"/>
</dbReference>
<name>A0A517S9X5_9PLAN</name>
<feature type="domain" description="DNA binding HTH" evidence="1">
    <location>
        <begin position="114"/>
        <end position="153"/>
    </location>
</feature>
<evidence type="ECO:0000313" key="3">
    <source>
        <dbReference type="Proteomes" id="UP000315700"/>
    </source>
</evidence>
<dbReference type="Proteomes" id="UP000315700">
    <property type="component" value="Chromosome"/>
</dbReference>
<dbReference type="SUPFAM" id="SSF46689">
    <property type="entry name" value="Homeodomain-like"/>
    <property type="match status" value="1"/>
</dbReference>
<dbReference type="AlphaFoldDB" id="A0A517S9X5"/>
<evidence type="ECO:0000313" key="2">
    <source>
        <dbReference type="EMBL" id="QDT52928.1"/>
    </source>
</evidence>
<dbReference type="EMBL" id="CP036271">
    <property type="protein sequence ID" value="QDT52928.1"/>
    <property type="molecule type" value="Genomic_DNA"/>
</dbReference>
<keyword evidence="2" id="KW-0238">DNA-binding</keyword>
<evidence type="ECO:0000259" key="1">
    <source>
        <dbReference type="Pfam" id="PF02954"/>
    </source>
</evidence>
<dbReference type="InterPro" id="IPR002197">
    <property type="entry name" value="HTH_Fis"/>
</dbReference>
<reference evidence="2 3" key="1">
    <citation type="submission" date="2019-02" db="EMBL/GenBank/DDBJ databases">
        <title>Deep-cultivation of Planctomycetes and their phenomic and genomic characterization uncovers novel biology.</title>
        <authorList>
            <person name="Wiegand S."/>
            <person name="Jogler M."/>
            <person name="Boedeker C."/>
            <person name="Pinto D."/>
            <person name="Vollmers J."/>
            <person name="Rivas-Marin E."/>
            <person name="Kohn T."/>
            <person name="Peeters S.H."/>
            <person name="Heuer A."/>
            <person name="Rast P."/>
            <person name="Oberbeckmann S."/>
            <person name="Bunk B."/>
            <person name="Jeske O."/>
            <person name="Meyerdierks A."/>
            <person name="Storesund J.E."/>
            <person name="Kallscheuer N."/>
            <person name="Luecker S."/>
            <person name="Lage O.M."/>
            <person name="Pohl T."/>
            <person name="Merkel B.J."/>
            <person name="Hornburger P."/>
            <person name="Mueller R.-W."/>
            <person name="Bruemmer F."/>
            <person name="Labrenz M."/>
            <person name="Spormann A.M."/>
            <person name="Op den Camp H."/>
            <person name="Overmann J."/>
            <person name="Amann R."/>
            <person name="Jetten M.S.M."/>
            <person name="Mascher T."/>
            <person name="Medema M.H."/>
            <person name="Devos D.P."/>
            <person name="Kaster A.-K."/>
            <person name="Ovreas L."/>
            <person name="Rohde M."/>
            <person name="Galperin M.Y."/>
            <person name="Jogler C."/>
        </authorList>
    </citation>
    <scope>NUCLEOTIDE SEQUENCE [LARGE SCALE GENOMIC DNA]</scope>
    <source>
        <strain evidence="2 3">Pan44</strain>
    </source>
</reference>
<dbReference type="Pfam" id="PF02954">
    <property type="entry name" value="HTH_8"/>
    <property type="match status" value="1"/>
</dbReference>
<dbReference type="KEGG" id="ccos:Pan44_09410"/>
<dbReference type="RefSeq" id="WP_145027696.1">
    <property type="nucleotide sequence ID" value="NZ_CP036271.1"/>
</dbReference>
<proteinExistence type="predicted"/>
<dbReference type="OrthoDB" id="9807827at2"/>
<dbReference type="GO" id="GO:0043565">
    <property type="term" value="F:sequence-specific DNA binding"/>
    <property type="evidence" value="ECO:0007669"/>
    <property type="project" value="InterPro"/>
</dbReference>
<accession>A0A517S9X5</accession>
<sequence length="161" mass="17467">MKRIVTFVVPVAPVDSPQGDEEGHAAGLVVEHVGNAIPEYASIVPGGMKVEVVVSDGQANRIISTLLEHGSASELPAGARRDEGREEDAIESLVQRELKTADPEAHDLLDRIVKRVERELISKVYSDCDYVKSRAAARLGINRNTLLKKLREFGEVADDAG</sequence>
<dbReference type="InParanoid" id="A0A517S9X5"/>
<dbReference type="Gene3D" id="1.10.10.60">
    <property type="entry name" value="Homeodomain-like"/>
    <property type="match status" value="1"/>
</dbReference>
<organism evidence="2 3">
    <name type="scientific">Caulifigura coniformis</name>
    <dbReference type="NCBI Taxonomy" id="2527983"/>
    <lineage>
        <taxon>Bacteria</taxon>
        <taxon>Pseudomonadati</taxon>
        <taxon>Planctomycetota</taxon>
        <taxon>Planctomycetia</taxon>
        <taxon>Planctomycetales</taxon>
        <taxon>Planctomycetaceae</taxon>
        <taxon>Caulifigura</taxon>
    </lineage>
</organism>
<keyword evidence="3" id="KW-1185">Reference proteome</keyword>
<gene>
    <name evidence="2" type="ORF">Pan44_09410</name>
</gene>
<dbReference type="InterPro" id="IPR009057">
    <property type="entry name" value="Homeodomain-like_sf"/>
</dbReference>